<dbReference type="Proteomes" id="UP000630615">
    <property type="component" value="Unassembled WGS sequence"/>
</dbReference>
<protein>
    <recommendedName>
        <fullName evidence="3">Transposase</fullName>
    </recommendedName>
</protein>
<dbReference type="RefSeq" id="WP_088271367.1">
    <property type="nucleotide sequence ID" value="NZ_BMKI01000001.1"/>
</dbReference>
<accession>A0ABQ1NEF3</accession>
<reference evidence="2" key="1">
    <citation type="journal article" date="2019" name="Int. J. Syst. Evol. Microbiol.">
        <title>The Global Catalogue of Microorganisms (GCM) 10K type strain sequencing project: providing services to taxonomists for standard genome sequencing and annotation.</title>
        <authorList>
            <consortium name="The Broad Institute Genomics Platform"/>
            <consortium name="The Broad Institute Genome Sequencing Center for Infectious Disease"/>
            <person name="Wu L."/>
            <person name="Ma J."/>
        </authorList>
    </citation>
    <scope>NUCLEOTIDE SEQUENCE [LARGE SCALE GENOMIC DNA]</scope>
    <source>
        <strain evidence="2">CGMCC 1.15942</strain>
    </source>
</reference>
<keyword evidence="2" id="KW-1185">Reference proteome</keyword>
<proteinExistence type="predicted"/>
<gene>
    <name evidence="1" type="ORF">GCM10011573_00060</name>
</gene>
<evidence type="ECO:0000313" key="2">
    <source>
        <dbReference type="Proteomes" id="UP000630615"/>
    </source>
</evidence>
<organism evidence="1 2">
    <name type="scientific">Enterococcus wangshanyuanii</name>
    <dbReference type="NCBI Taxonomy" id="2005703"/>
    <lineage>
        <taxon>Bacteria</taxon>
        <taxon>Bacillati</taxon>
        <taxon>Bacillota</taxon>
        <taxon>Bacilli</taxon>
        <taxon>Lactobacillales</taxon>
        <taxon>Enterococcaceae</taxon>
        <taxon>Enterococcus</taxon>
    </lineage>
</organism>
<evidence type="ECO:0000313" key="1">
    <source>
        <dbReference type="EMBL" id="GGC74554.1"/>
    </source>
</evidence>
<sequence>MTNKQDELQNSMIDSIIADIGSINDFQFIENIYGLVVSKAAEEHLKTLASQEYKRETGKPDKGEEF</sequence>
<dbReference type="EMBL" id="BMKI01000001">
    <property type="protein sequence ID" value="GGC74554.1"/>
    <property type="molecule type" value="Genomic_DNA"/>
</dbReference>
<name>A0ABQ1NEF3_9ENTE</name>
<evidence type="ECO:0008006" key="3">
    <source>
        <dbReference type="Google" id="ProtNLM"/>
    </source>
</evidence>
<comment type="caution">
    <text evidence="1">The sequence shown here is derived from an EMBL/GenBank/DDBJ whole genome shotgun (WGS) entry which is preliminary data.</text>
</comment>